<dbReference type="Pfam" id="PF13676">
    <property type="entry name" value="TIR_2"/>
    <property type="match status" value="1"/>
</dbReference>
<sequence length="412" mass="44999">MADMEQVQLVKQGRDAVAKWRDEHPNEILDLNASYLSYARLHQVDLRGADIRDSDLMGAILVRANLSGCHLNPCHLYRADLRQADLSRSLMNGANLRGANLREANLANTDMDRAVLSDANLTGADLSHANMSRINLTGANLTNANLTGAVLHRAQLTHANLSGAILDGADFYEASFNDAELTETKFTGCIVGYTVFQNCDFSVAEGLDAVRHDAPSTIGLDTLYRSGGKISDLFLRSAGALESIVEFQKSLIGVPVPPGDCFISCSSQDAAFAQSLQTDLQSQGIRCWVFSEDTRGNALVERHSTSDQEEVERWLRPYDRLVVVCSEAGLDTEVVRNDIEQAQGLQQSKDQWLLYIVAPDSSLTGGRGRLGRTIASEHVVFDLSGQAGNTDEYGQELTRLAEALKVTQPRVE</sequence>
<evidence type="ECO:0000256" key="1">
    <source>
        <dbReference type="ARBA" id="ARBA00022737"/>
    </source>
</evidence>
<feature type="domain" description="TIR" evidence="2">
    <location>
        <begin position="262"/>
        <end position="359"/>
    </location>
</feature>
<proteinExistence type="predicted"/>
<dbReference type="Gene3D" id="3.40.50.10140">
    <property type="entry name" value="Toll/interleukin-1 receptor homology (TIR) domain"/>
    <property type="match status" value="1"/>
</dbReference>
<evidence type="ECO:0000259" key="2">
    <source>
        <dbReference type="Pfam" id="PF13676"/>
    </source>
</evidence>
<dbReference type="InterPro" id="IPR000157">
    <property type="entry name" value="TIR_dom"/>
</dbReference>
<dbReference type="InterPro" id="IPR001646">
    <property type="entry name" value="5peptide_repeat"/>
</dbReference>
<dbReference type="SUPFAM" id="SSF52200">
    <property type="entry name" value="Toll/Interleukin receptor TIR domain"/>
    <property type="match status" value="1"/>
</dbReference>
<dbReference type="EMBL" id="UINC01037586">
    <property type="protein sequence ID" value="SVB33302.1"/>
    <property type="molecule type" value="Genomic_DNA"/>
</dbReference>
<protein>
    <recommendedName>
        <fullName evidence="2">TIR domain-containing protein</fullName>
    </recommendedName>
</protein>
<name>A0A382D5H9_9ZZZZ</name>
<evidence type="ECO:0000313" key="3">
    <source>
        <dbReference type="EMBL" id="SVB33302.1"/>
    </source>
</evidence>
<dbReference type="Pfam" id="PF00805">
    <property type="entry name" value="Pentapeptide"/>
    <property type="match status" value="3"/>
</dbReference>
<reference evidence="3" key="1">
    <citation type="submission" date="2018-05" db="EMBL/GenBank/DDBJ databases">
        <authorList>
            <person name="Lanie J.A."/>
            <person name="Ng W.-L."/>
            <person name="Kazmierczak K.M."/>
            <person name="Andrzejewski T.M."/>
            <person name="Davidsen T.M."/>
            <person name="Wayne K.J."/>
            <person name="Tettelin H."/>
            <person name="Glass J.I."/>
            <person name="Rusch D."/>
            <person name="Podicherti R."/>
            <person name="Tsui H.-C.T."/>
            <person name="Winkler M.E."/>
        </authorList>
    </citation>
    <scope>NUCLEOTIDE SEQUENCE</scope>
</reference>
<dbReference type="PANTHER" id="PTHR47485">
    <property type="entry name" value="THYLAKOID LUMENAL 17.4 KDA PROTEIN, CHLOROPLASTIC"/>
    <property type="match status" value="1"/>
</dbReference>
<keyword evidence="1" id="KW-0677">Repeat</keyword>
<dbReference type="SUPFAM" id="SSF141571">
    <property type="entry name" value="Pentapeptide repeat-like"/>
    <property type="match status" value="1"/>
</dbReference>
<dbReference type="Gene3D" id="2.160.20.80">
    <property type="entry name" value="E3 ubiquitin-protein ligase SopA"/>
    <property type="match status" value="1"/>
</dbReference>
<feature type="non-terminal residue" evidence="3">
    <location>
        <position position="412"/>
    </location>
</feature>
<gene>
    <name evidence="3" type="ORF">METZ01_LOCUS186156</name>
</gene>
<dbReference type="PANTHER" id="PTHR47485:SF1">
    <property type="entry name" value="THYLAKOID LUMENAL 17.4 KDA PROTEIN, CHLOROPLASTIC"/>
    <property type="match status" value="1"/>
</dbReference>
<dbReference type="AlphaFoldDB" id="A0A382D5H9"/>
<dbReference type="GO" id="GO:0007165">
    <property type="term" value="P:signal transduction"/>
    <property type="evidence" value="ECO:0007669"/>
    <property type="project" value="InterPro"/>
</dbReference>
<organism evidence="3">
    <name type="scientific">marine metagenome</name>
    <dbReference type="NCBI Taxonomy" id="408172"/>
    <lineage>
        <taxon>unclassified sequences</taxon>
        <taxon>metagenomes</taxon>
        <taxon>ecological metagenomes</taxon>
    </lineage>
</organism>
<accession>A0A382D5H9</accession>
<dbReference type="InterPro" id="IPR035897">
    <property type="entry name" value="Toll_tir_struct_dom_sf"/>
</dbReference>